<dbReference type="EMBL" id="JACOAF010000018">
    <property type="protein sequence ID" value="MBC3539310.1"/>
    <property type="molecule type" value="Genomic_DNA"/>
</dbReference>
<feature type="transmembrane region" description="Helical" evidence="1">
    <location>
        <begin position="121"/>
        <end position="141"/>
    </location>
</feature>
<reference evidence="2 3" key="1">
    <citation type="journal article" date="2019" name="Int. J. Syst. Evol. Microbiol.">
        <title>Rufibacter sediminis sp. nov., isolated from freshwater lake sediment.</title>
        <authorList>
            <person name="Qu J.H."/>
            <person name="Zhang L.J."/>
            <person name="Fu Y.H."/>
            <person name="Li H.F."/>
        </authorList>
    </citation>
    <scope>NUCLEOTIDE SEQUENCE [LARGE SCALE GENOMIC DNA]</scope>
    <source>
        <strain evidence="2 3">H-1</strain>
    </source>
</reference>
<evidence type="ECO:0008006" key="4">
    <source>
        <dbReference type="Google" id="ProtNLM"/>
    </source>
</evidence>
<comment type="caution">
    <text evidence="2">The sequence shown here is derived from an EMBL/GenBank/DDBJ whole genome shotgun (WGS) entry which is preliminary data.</text>
</comment>
<name>A0ABR6VQV3_9BACT</name>
<accession>A0ABR6VQV3</accession>
<evidence type="ECO:0000313" key="2">
    <source>
        <dbReference type="EMBL" id="MBC3539310.1"/>
    </source>
</evidence>
<keyword evidence="1" id="KW-0812">Transmembrane</keyword>
<sequence length="164" mass="17943">MTRSHTLTFVTTAALFLWAGLIIGISFIEAPIKFTAPGITLALGLGIGRLVFGVMNKVEIALCAVAMLGLLFNHATRKEWTLLVPITLILLAQTFWLLPALDVRALSIMDGQTPPASSLHFVYVALEFLKFGLLLTTAAVVHKATVVVKHAERLRIHRMQELVS</sequence>
<organism evidence="2 3">
    <name type="scientific">Rufibacter sediminis</name>
    <dbReference type="NCBI Taxonomy" id="2762756"/>
    <lineage>
        <taxon>Bacteria</taxon>
        <taxon>Pseudomonadati</taxon>
        <taxon>Bacteroidota</taxon>
        <taxon>Cytophagia</taxon>
        <taxon>Cytophagales</taxon>
        <taxon>Hymenobacteraceae</taxon>
        <taxon>Rufibacter</taxon>
    </lineage>
</organism>
<feature type="transmembrane region" description="Helical" evidence="1">
    <location>
        <begin position="82"/>
        <end position="101"/>
    </location>
</feature>
<keyword evidence="1" id="KW-1133">Transmembrane helix</keyword>
<evidence type="ECO:0000256" key="1">
    <source>
        <dbReference type="SAM" id="Phobius"/>
    </source>
</evidence>
<evidence type="ECO:0000313" key="3">
    <source>
        <dbReference type="Proteomes" id="UP000659698"/>
    </source>
</evidence>
<gene>
    <name evidence="2" type="ORF">H7U12_06430</name>
</gene>
<dbReference type="Proteomes" id="UP000659698">
    <property type="component" value="Unassembled WGS sequence"/>
</dbReference>
<feature type="transmembrane region" description="Helical" evidence="1">
    <location>
        <begin position="6"/>
        <end position="27"/>
    </location>
</feature>
<dbReference type="RefSeq" id="WP_186634744.1">
    <property type="nucleotide sequence ID" value="NZ_JACOAF010000018.1"/>
</dbReference>
<keyword evidence="3" id="KW-1185">Reference proteome</keyword>
<keyword evidence="1" id="KW-0472">Membrane</keyword>
<protein>
    <recommendedName>
        <fullName evidence="4">Transmembrane protein</fullName>
    </recommendedName>
</protein>
<feature type="transmembrane region" description="Helical" evidence="1">
    <location>
        <begin position="58"/>
        <end position="75"/>
    </location>
</feature>
<proteinExistence type="predicted"/>